<protein>
    <submittedName>
        <fullName evidence="4">Response regulator</fullName>
    </submittedName>
</protein>
<gene>
    <name evidence="4" type="ORF">ABC969_03515</name>
</gene>
<sequence length="123" mass="13183">MPGSGAVLLVDDEALVRSSTADMLTELGYSVIEAESGEEALRLLDQQSPIDFLVTDHLMPRMTGTQLIAEDRRKRPGLSVLIISGYSEAEGIDPLLSRLTKPFRQAELGQCMAAIAASSALHG</sequence>
<keyword evidence="5" id="KW-1185">Reference proteome</keyword>
<dbReference type="PROSITE" id="PS50110">
    <property type="entry name" value="RESPONSE_REGULATORY"/>
    <property type="match status" value="1"/>
</dbReference>
<name>A0ABU9XNT9_9SPHN</name>
<feature type="domain" description="Response regulatory" evidence="3">
    <location>
        <begin position="6"/>
        <end position="116"/>
    </location>
</feature>
<evidence type="ECO:0000313" key="5">
    <source>
        <dbReference type="Proteomes" id="UP001404104"/>
    </source>
</evidence>
<feature type="modified residue" description="4-aspartylphosphate" evidence="2">
    <location>
        <position position="56"/>
    </location>
</feature>
<proteinExistence type="predicted"/>
<comment type="caution">
    <text evidence="4">The sequence shown here is derived from an EMBL/GenBank/DDBJ whole genome shotgun (WGS) entry which is preliminary data.</text>
</comment>
<evidence type="ECO:0000256" key="2">
    <source>
        <dbReference type="PROSITE-ProRule" id="PRU00169"/>
    </source>
</evidence>
<evidence type="ECO:0000259" key="3">
    <source>
        <dbReference type="PROSITE" id="PS50110"/>
    </source>
</evidence>
<dbReference type="RefSeq" id="WP_345862991.1">
    <property type="nucleotide sequence ID" value="NZ_JBDIMF010000001.1"/>
</dbReference>
<dbReference type="Pfam" id="PF00072">
    <property type="entry name" value="Response_reg"/>
    <property type="match status" value="1"/>
</dbReference>
<organism evidence="4 5">
    <name type="scientific">Sphingomonas qilianensis</name>
    <dbReference type="NCBI Taxonomy" id="1736690"/>
    <lineage>
        <taxon>Bacteria</taxon>
        <taxon>Pseudomonadati</taxon>
        <taxon>Pseudomonadota</taxon>
        <taxon>Alphaproteobacteria</taxon>
        <taxon>Sphingomonadales</taxon>
        <taxon>Sphingomonadaceae</taxon>
        <taxon>Sphingomonas</taxon>
    </lineage>
</organism>
<evidence type="ECO:0000256" key="1">
    <source>
        <dbReference type="ARBA" id="ARBA00022553"/>
    </source>
</evidence>
<dbReference type="Gene3D" id="3.40.50.2300">
    <property type="match status" value="1"/>
</dbReference>
<accession>A0ABU9XNT9</accession>
<dbReference type="SUPFAM" id="SSF52172">
    <property type="entry name" value="CheY-like"/>
    <property type="match status" value="1"/>
</dbReference>
<dbReference type="InterPro" id="IPR050595">
    <property type="entry name" value="Bact_response_regulator"/>
</dbReference>
<dbReference type="InterPro" id="IPR011006">
    <property type="entry name" value="CheY-like_superfamily"/>
</dbReference>
<dbReference type="SMART" id="SM00448">
    <property type="entry name" value="REC"/>
    <property type="match status" value="1"/>
</dbReference>
<dbReference type="EMBL" id="JBDIMF010000001">
    <property type="protein sequence ID" value="MEN2785488.1"/>
    <property type="molecule type" value="Genomic_DNA"/>
</dbReference>
<reference evidence="4 5" key="1">
    <citation type="submission" date="2024-05" db="EMBL/GenBank/DDBJ databases">
        <authorList>
            <person name="Liu Q."/>
            <person name="Xin Y.-H."/>
        </authorList>
    </citation>
    <scope>NUCLEOTIDE SEQUENCE [LARGE SCALE GENOMIC DNA]</scope>
    <source>
        <strain evidence="4 5">CGMCC 1.15349</strain>
    </source>
</reference>
<evidence type="ECO:0000313" key="4">
    <source>
        <dbReference type="EMBL" id="MEN2785488.1"/>
    </source>
</evidence>
<dbReference type="InterPro" id="IPR001789">
    <property type="entry name" value="Sig_transdc_resp-reg_receiver"/>
</dbReference>
<dbReference type="PANTHER" id="PTHR44591:SF21">
    <property type="entry name" value="TWO-COMPONENT RESPONSE REGULATOR"/>
    <property type="match status" value="1"/>
</dbReference>
<dbReference type="PANTHER" id="PTHR44591">
    <property type="entry name" value="STRESS RESPONSE REGULATOR PROTEIN 1"/>
    <property type="match status" value="1"/>
</dbReference>
<keyword evidence="1 2" id="KW-0597">Phosphoprotein</keyword>
<dbReference type="Proteomes" id="UP001404104">
    <property type="component" value="Unassembled WGS sequence"/>
</dbReference>